<gene>
    <name evidence="3" type="ORF">IE81DRAFT_348633</name>
</gene>
<protein>
    <submittedName>
        <fullName evidence="3">Uncharacterized protein</fullName>
    </submittedName>
</protein>
<feature type="compositionally biased region" description="Low complexity" evidence="1">
    <location>
        <begin position="737"/>
        <end position="751"/>
    </location>
</feature>
<feature type="compositionally biased region" description="Basic and acidic residues" evidence="1">
    <location>
        <begin position="752"/>
        <end position="774"/>
    </location>
</feature>
<sequence length="851" mass="95001">MRLSATLTVLLPLVLLSAASPVPDRITEGPTDASGDDVKRRDLDVGVPFPRAEHASQLQTRSPLLGAVGRGLSTLGFKAKSQYGWLTSKATPGLTKSVYVSNAKNAKIDADALKLQTSYLKKQRLQRNAYLDAQIGALRPKFLAIRNQLLFQRSLPSRSQSRSAIWHAQTEQTSNLSPRRRPRIQVVRTRSNNILSSTEIVSILQRRGNKCSTANPLATCLPKLKKRPLHMAQAGDSQVSLSEEDKFSTPRASFESASSVSSEHANTKEIELLRPHPRRDSALPSPQREPRRVTWNPEIRYIPTTSQQDIRKRVTFHDEIEYIPQAHEQSERRHLNNFPKQGAPSRSWTSSWFGPFGNRKTEQANLLASETNPSTSSTANHRVTASSSHRTNAPQLQLESERSPQRLVRPNALQSHEANDSPEMAKAVASHLKRKMPHWILRRSVTSERPHRERVTHAHFARRSRAPTEEIEAALNGWLSKVKQEPASAPRTVHLSQSEHASKATTSALVNANRPRPWQRRKHKILLEHKFHEPMKVTYTLKDAEGQQIHGHSEGVIESGRPADGRAFEHFERRSVQHARRRLIVEAARHAASLHRRSATLRRPIMLPMRRSGVWHLKREDLKARGFTDKARSAWSSISDWASHEWDKMQVYNGYNAHAGGPFAWAIRETRRPVDLAEGTAMLKGTANTLSREGATSRDLESGLAPSGREMRKTQRALVIPERSPLAPPHAWPHPSPSSSSSVSTPSPQSVLRDKGKGPMEIEMKPQKPPKEMRRVFSEGSSSVKQVTADYFPVTMIHQSAGARPTRMEGVKTPDEVSSNVAALQPTSHAGTGATTLPGRGEIRATSSRTE</sequence>
<dbReference type="AlphaFoldDB" id="A0A316VUZ9"/>
<reference evidence="3 4" key="1">
    <citation type="journal article" date="2018" name="Mol. Biol. Evol.">
        <title>Broad Genomic Sampling Reveals a Smut Pathogenic Ancestry of the Fungal Clade Ustilaginomycotina.</title>
        <authorList>
            <person name="Kijpornyongpan T."/>
            <person name="Mondo S.J."/>
            <person name="Barry K."/>
            <person name="Sandor L."/>
            <person name="Lee J."/>
            <person name="Lipzen A."/>
            <person name="Pangilinan J."/>
            <person name="LaButti K."/>
            <person name="Hainaut M."/>
            <person name="Henrissat B."/>
            <person name="Grigoriev I.V."/>
            <person name="Spatafora J.W."/>
            <person name="Aime M.C."/>
        </authorList>
    </citation>
    <scope>NUCLEOTIDE SEQUENCE [LARGE SCALE GENOMIC DNA]</scope>
    <source>
        <strain evidence="3 4">MCA 4658</strain>
    </source>
</reference>
<feature type="compositionally biased region" description="Polar residues" evidence="1">
    <location>
        <begin position="367"/>
        <end position="398"/>
    </location>
</feature>
<feature type="region of interest" description="Disordered" evidence="1">
    <location>
        <begin position="826"/>
        <end position="851"/>
    </location>
</feature>
<evidence type="ECO:0000313" key="3">
    <source>
        <dbReference type="EMBL" id="PWN41094.1"/>
    </source>
</evidence>
<keyword evidence="2" id="KW-0732">Signal</keyword>
<feature type="compositionally biased region" description="Pro residues" evidence="1">
    <location>
        <begin position="726"/>
        <end position="736"/>
    </location>
</feature>
<dbReference type="OrthoDB" id="10368765at2759"/>
<dbReference type="EMBL" id="KZ819399">
    <property type="protein sequence ID" value="PWN41094.1"/>
    <property type="molecule type" value="Genomic_DNA"/>
</dbReference>
<evidence type="ECO:0000256" key="2">
    <source>
        <dbReference type="SAM" id="SignalP"/>
    </source>
</evidence>
<feature type="compositionally biased region" description="Basic and acidic residues" evidence="1">
    <location>
        <begin position="265"/>
        <end position="281"/>
    </location>
</feature>
<evidence type="ECO:0000256" key="1">
    <source>
        <dbReference type="SAM" id="MobiDB-lite"/>
    </source>
</evidence>
<feature type="compositionally biased region" description="Polar residues" evidence="1">
    <location>
        <begin position="494"/>
        <end position="510"/>
    </location>
</feature>
<feature type="chain" id="PRO_5016378791" evidence="2">
    <location>
        <begin position="20"/>
        <end position="851"/>
    </location>
</feature>
<dbReference type="InParanoid" id="A0A316VUZ9"/>
<feature type="region of interest" description="Disordered" evidence="1">
    <location>
        <begin position="685"/>
        <end position="774"/>
    </location>
</feature>
<feature type="compositionally biased region" description="Low complexity" evidence="1">
    <location>
        <begin position="254"/>
        <end position="263"/>
    </location>
</feature>
<feature type="region of interest" description="Disordered" evidence="1">
    <location>
        <begin position="367"/>
        <end position="407"/>
    </location>
</feature>
<feature type="region of interest" description="Disordered" evidence="1">
    <location>
        <begin position="491"/>
        <end position="515"/>
    </location>
</feature>
<dbReference type="GeneID" id="37038152"/>
<feature type="signal peptide" evidence="2">
    <location>
        <begin position="1"/>
        <end position="19"/>
    </location>
</feature>
<organism evidence="3 4">
    <name type="scientific">Ceraceosorus guamensis</name>
    <dbReference type="NCBI Taxonomy" id="1522189"/>
    <lineage>
        <taxon>Eukaryota</taxon>
        <taxon>Fungi</taxon>
        <taxon>Dikarya</taxon>
        <taxon>Basidiomycota</taxon>
        <taxon>Ustilaginomycotina</taxon>
        <taxon>Exobasidiomycetes</taxon>
        <taxon>Ceraceosorales</taxon>
        <taxon>Ceraceosoraceae</taxon>
        <taxon>Ceraceosorus</taxon>
    </lineage>
</organism>
<proteinExistence type="predicted"/>
<keyword evidence="4" id="KW-1185">Reference proteome</keyword>
<feature type="compositionally biased region" description="Polar residues" evidence="1">
    <location>
        <begin position="826"/>
        <end position="835"/>
    </location>
</feature>
<feature type="region of interest" description="Disordered" evidence="1">
    <location>
        <begin position="327"/>
        <end position="350"/>
    </location>
</feature>
<dbReference type="RefSeq" id="XP_025368254.1">
    <property type="nucleotide sequence ID" value="XM_025516282.1"/>
</dbReference>
<dbReference type="Proteomes" id="UP000245783">
    <property type="component" value="Unassembled WGS sequence"/>
</dbReference>
<accession>A0A316VUZ9</accession>
<evidence type="ECO:0000313" key="4">
    <source>
        <dbReference type="Proteomes" id="UP000245783"/>
    </source>
</evidence>
<name>A0A316VUZ9_9BASI</name>
<feature type="region of interest" description="Disordered" evidence="1">
    <location>
        <begin position="254"/>
        <end position="294"/>
    </location>
</feature>